<evidence type="ECO:0000313" key="2">
    <source>
        <dbReference type="Proteomes" id="UP000034934"/>
    </source>
</evidence>
<accession>A0A0G0BFV2</accession>
<dbReference type="Proteomes" id="UP000034934">
    <property type="component" value="Unassembled WGS sequence"/>
</dbReference>
<reference evidence="1 2" key="1">
    <citation type="journal article" date="2015" name="Nature">
        <title>rRNA introns, odd ribosomes, and small enigmatic genomes across a large radiation of phyla.</title>
        <authorList>
            <person name="Brown C.T."/>
            <person name="Hug L.A."/>
            <person name="Thomas B.C."/>
            <person name="Sharon I."/>
            <person name="Castelle C.J."/>
            <person name="Singh A."/>
            <person name="Wilkins M.J."/>
            <person name="Williams K.H."/>
            <person name="Banfield J.F."/>
        </authorList>
    </citation>
    <scope>NUCLEOTIDE SEQUENCE [LARGE SCALE GENOMIC DNA]</scope>
</reference>
<organism evidence="1 2">
    <name type="scientific">Candidatus Nomurabacteria bacterium GW2011_GWF1_31_48</name>
    <dbReference type="NCBI Taxonomy" id="1618767"/>
    <lineage>
        <taxon>Bacteria</taxon>
        <taxon>Candidatus Nomuraibacteriota</taxon>
    </lineage>
</organism>
<evidence type="ECO:0000313" key="1">
    <source>
        <dbReference type="EMBL" id="KKP29952.1"/>
    </source>
</evidence>
<name>A0A0G0BFV2_9BACT</name>
<proteinExistence type="predicted"/>
<dbReference type="EMBL" id="LBOG01000006">
    <property type="protein sequence ID" value="KKP29952.1"/>
    <property type="molecule type" value="Genomic_DNA"/>
</dbReference>
<gene>
    <name evidence="1" type="ORF">UR19_C0006G0015</name>
</gene>
<comment type="caution">
    <text evidence="1">The sequence shown here is derived from an EMBL/GenBank/DDBJ whole genome shotgun (WGS) entry which is preliminary data.</text>
</comment>
<sequence length="168" mass="19438">MSQDLKLLSFEELQKKIAILKEDRGVDLSTEEDLSIAVMNLISLEEHFFFSGAKTGKDEYYNMLMEVREMRKVLLARMIDKTEAESWCISKHLLATTMRLMEVGTKLQGDGKTEDAKQMFTFAYKVYNLFFGLRLKIINIPDIKNNLEAEKPMTFDDIMGKLVDCCKE</sequence>
<dbReference type="AlphaFoldDB" id="A0A0G0BFV2"/>
<protein>
    <submittedName>
        <fullName evidence="1">Uncharacterized protein</fullName>
    </submittedName>
</protein>